<protein>
    <recommendedName>
        <fullName evidence="1">Iminophenyl-pyruvate dimer synthase domain-containing protein</fullName>
    </recommendedName>
</protein>
<comment type="caution">
    <text evidence="2">The sequence shown here is derived from an EMBL/GenBank/DDBJ whole genome shotgun (WGS) entry which is preliminary data.</text>
</comment>
<dbReference type="EMBL" id="JAUSVS010000001">
    <property type="protein sequence ID" value="MDQ0463137.1"/>
    <property type="molecule type" value="Genomic_DNA"/>
</dbReference>
<dbReference type="RefSeq" id="WP_307346505.1">
    <property type="nucleotide sequence ID" value="NZ_JAUSVS010000001.1"/>
</dbReference>
<evidence type="ECO:0000259" key="1">
    <source>
        <dbReference type="Pfam" id="PF12902"/>
    </source>
</evidence>
<dbReference type="InterPro" id="IPR012347">
    <property type="entry name" value="Ferritin-like"/>
</dbReference>
<dbReference type="Gene3D" id="1.20.1260.10">
    <property type="match status" value="1"/>
</dbReference>
<accession>A0ABU0IM86</accession>
<gene>
    <name evidence="2" type="ORF">QO010_000885</name>
</gene>
<evidence type="ECO:0000313" key="3">
    <source>
        <dbReference type="Proteomes" id="UP001228905"/>
    </source>
</evidence>
<sequence length="517" mass="57026">MKKSDPVTRLTPMEQALVATLNATSNRETVLKELKANLQTAIEIELATIPIYLNTYYSINRNTNSGEAIDNLQAFANKAGGIIMSVAVEEMLHMSLSANILFSMGVAPQIYRQAPKKYPTGLPYHQPQGPKGPNGETAVLIPLAKLTFEQLWHFLQIEYPEQWDAWPQDRNWQTIGQFYSYIRCLIHTRFLTDADFQRGPAAEAIQPYNYSPNNVDTVYPTGKFDPWKPAPGGGPAPAWSQADGYPSGAEIAQYPDRGDSHAGATELMTVASILDAACAIDTICDQGEGYPVPYLGPGDDDDPSKDEASHYVKFLTLQAQYAEYKGTTESLPAEPPPPDLQLPTIAKGALEAAGYVINFPKNPTAKGYPAKYKPIADFCSACFQYMLIMTETIYRVPPQSQKLFFNEGLHRSMIWVLDKYIRTIRQIPIDDKQFMGPVFEDFNLGGRKESFKALIKAGAEAIDAANKVIKTLKPDDPLVSVMNNVIYYVGVATPQPNNSASGKAHLPDVAPYWPAGS</sequence>
<evidence type="ECO:0000313" key="2">
    <source>
        <dbReference type="EMBL" id="MDQ0463137.1"/>
    </source>
</evidence>
<dbReference type="InterPro" id="IPR026820">
    <property type="entry name" value="VioB/RebD_dom"/>
</dbReference>
<keyword evidence="3" id="KW-1185">Reference proteome</keyword>
<reference evidence="2 3" key="1">
    <citation type="submission" date="2023-07" db="EMBL/GenBank/DDBJ databases">
        <title>Genomic Encyclopedia of Type Strains, Phase IV (KMG-IV): sequencing the most valuable type-strain genomes for metagenomic binning, comparative biology and taxonomic classification.</title>
        <authorList>
            <person name="Goeker M."/>
        </authorList>
    </citation>
    <scope>NUCLEOTIDE SEQUENCE [LARGE SCALE GENOMIC DNA]</scope>
    <source>
        <strain evidence="2 3">DSM 18695</strain>
    </source>
</reference>
<dbReference type="Pfam" id="PF12902">
    <property type="entry name" value="Ferritin-like"/>
    <property type="match status" value="1"/>
</dbReference>
<proteinExistence type="predicted"/>
<dbReference type="PANTHER" id="PTHR34400:SF4">
    <property type="entry name" value="MEMBRANE PROTEIN"/>
    <property type="match status" value="1"/>
</dbReference>
<dbReference type="Proteomes" id="UP001228905">
    <property type="component" value="Unassembled WGS sequence"/>
</dbReference>
<feature type="domain" description="Iminophenyl-pyruvate dimer synthase" evidence="1">
    <location>
        <begin position="38"/>
        <end position="197"/>
    </location>
</feature>
<name>A0ABU0IM86_9CAUL</name>
<organism evidence="2 3">
    <name type="scientific">Caulobacter ginsengisoli</name>
    <dbReference type="NCBI Taxonomy" id="400775"/>
    <lineage>
        <taxon>Bacteria</taxon>
        <taxon>Pseudomonadati</taxon>
        <taxon>Pseudomonadota</taxon>
        <taxon>Alphaproteobacteria</taxon>
        <taxon>Caulobacterales</taxon>
        <taxon>Caulobacteraceae</taxon>
        <taxon>Caulobacter</taxon>
    </lineage>
</organism>
<dbReference type="PANTHER" id="PTHR34400">
    <property type="match status" value="1"/>
</dbReference>